<protein>
    <submittedName>
        <fullName evidence="2">SPC25 component of NDC80 kinetochore complex</fullName>
    </submittedName>
</protein>
<keyword evidence="3" id="KW-1185">Reference proteome</keyword>
<feature type="coiled-coil region" evidence="1">
    <location>
        <begin position="95"/>
        <end position="132"/>
    </location>
</feature>
<reference evidence="2" key="3">
    <citation type="submission" date="2025-09" db="UniProtKB">
        <authorList>
            <consortium name="Ensembl"/>
        </authorList>
    </citation>
    <scope>IDENTIFICATION</scope>
</reference>
<name>A0A671WR93_SPAAU</name>
<dbReference type="GO" id="GO:0007059">
    <property type="term" value="P:chromosome segregation"/>
    <property type="evidence" value="ECO:0007669"/>
    <property type="project" value="InterPro"/>
</dbReference>
<accession>A0A671WR93</accession>
<dbReference type="AlphaFoldDB" id="A0A671WR93"/>
<reference evidence="2" key="2">
    <citation type="submission" date="2025-08" db="UniProtKB">
        <authorList>
            <consortium name="Ensembl"/>
        </authorList>
    </citation>
    <scope>IDENTIFICATION</scope>
</reference>
<evidence type="ECO:0000313" key="3">
    <source>
        <dbReference type="Proteomes" id="UP000472265"/>
    </source>
</evidence>
<keyword evidence="1" id="KW-0175">Coiled coil</keyword>
<dbReference type="Proteomes" id="UP000472265">
    <property type="component" value="Chromosome 9"/>
</dbReference>
<proteinExistence type="predicted"/>
<evidence type="ECO:0000313" key="2">
    <source>
        <dbReference type="Ensembl" id="ENSSAUP00010041538.1"/>
    </source>
</evidence>
<dbReference type="FunCoup" id="A0A671WR93">
    <property type="interactions" value="216"/>
</dbReference>
<sequence>MTSITDPNMSDRFTNAMEEIHNKHLKTYGEIIDTTTELCQSHRQLVKSALDTCLKKCKDDDMLFETIQTFKKDLEQINTSLKEKRHAISGMVSEIQQKEMQKDDIIQKIEKLREEQAKRKELIESQNKANKDRLRNLGKARLVFQDHLGMEIRTILGKTQLVKGEKLQFVFRNINPSDQDSAYVVTMGIREDGAYQSKLNTFTVYHKTILLWPNAEFIHVWTMFAQNKRAQLFLGTAVYFNSKTTYDNFLNTDVSVGLNGHSDECCRDRAGTAKVIESPHQKHIKERRHS</sequence>
<organism evidence="2 3">
    <name type="scientific">Sparus aurata</name>
    <name type="common">Gilthead sea bream</name>
    <dbReference type="NCBI Taxonomy" id="8175"/>
    <lineage>
        <taxon>Eukaryota</taxon>
        <taxon>Metazoa</taxon>
        <taxon>Chordata</taxon>
        <taxon>Craniata</taxon>
        <taxon>Vertebrata</taxon>
        <taxon>Euteleostomi</taxon>
        <taxon>Actinopterygii</taxon>
        <taxon>Neopterygii</taxon>
        <taxon>Teleostei</taxon>
        <taxon>Neoteleostei</taxon>
        <taxon>Acanthomorphata</taxon>
        <taxon>Eupercaria</taxon>
        <taxon>Spariformes</taxon>
        <taxon>Sparidae</taxon>
        <taxon>Sparus</taxon>
    </lineage>
</organism>
<dbReference type="InParanoid" id="A0A671WR93"/>
<dbReference type="Gene3D" id="6.10.250.1950">
    <property type="match status" value="1"/>
</dbReference>
<dbReference type="PANTHER" id="PTHR14281">
    <property type="entry name" value="KINETOCHORE PROTEIN SPC25-RELATED"/>
    <property type="match status" value="1"/>
</dbReference>
<gene>
    <name evidence="2" type="primary">spc25</name>
</gene>
<dbReference type="Ensembl" id="ENSSAUT00010043737.1">
    <property type="protein sequence ID" value="ENSSAUP00010041538.1"/>
    <property type="gene ID" value="ENSSAUG00010017462.1"/>
</dbReference>
<dbReference type="InterPro" id="IPR045143">
    <property type="entry name" value="Spc25"/>
</dbReference>
<reference evidence="2" key="1">
    <citation type="submission" date="2021-04" db="EMBL/GenBank/DDBJ databases">
        <authorList>
            <consortium name="Wellcome Sanger Institute Data Sharing"/>
        </authorList>
    </citation>
    <scope>NUCLEOTIDE SEQUENCE [LARGE SCALE GENOMIC DNA]</scope>
</reference>
<dbReference type="PANTHER" id="PTHR14281:SF0">
    <property type="entry name" value="KINETOCHORE PROTEIN SPC25"/>
    <property type="match status" value="1"/>
</dbReference>
<evidence type="ECO:0000256" key="1">
    <source>
        <dbReference type="SAM" id="Coils"/>
    </source>
</evidence>
<dbReference type="GO" id="GO:0031262">
    <property type="term" value="C:Ndc80 complex"/>
    <property type="evidence" value="ECO:0007669"/>
    <property type="project" value="InterPro"/>
</dbReference>
<dbReference type="GeneTree" id="ENSGT00390000002220"/>